<reference evidence="2 3" key="1">
    <citation type="submission" date="2022-04" db="EMBL/GenBank/DDBJ databases">
        <title>Positive selection, recombination, and allopatry shape intraspecific diversity of widespread and dominant cyanobacteria.</title>
        <authorList>
            <person name="Wei J."/>
            <person name="Shu W."/>
            <person name="Hu C."/>
        </authorList>
    </citation>
    <scope>NUCLEOTIDE SEQUENCE [LARGE SCALE GENOMIC DNA]</scope>
    <source>
        <strain evidence="2 3">AS-A4</strain>
    </source>
</reference>
<evidence type="ECO:0000313" key="2">
    <source>
        <dbReference type="EMBL" id="MEP1058414.1"/>
    </source>
</evidence>
<keyword evidence="3" id="KW-1185">Reference proteome</keyword>
<sequence length="133" mass="14552">MSFAIRVIKPSSFLSVAATNLFLTEIKKAIASNAAIVLVDFERIPSMSSANFLTVVKALKLVRSSGCKLFLCSLSQQIRMLFELTGLDQVVTILADADEFAAYVQMQRATVEVPRQPKVEIEATQIDALKLAS</sequence>
<dbReference type="Proteomes" id="UP001476950">
    <property type="component" value="Unassembled WGS sequence"/>
</dbReference>
<dbReference type="RefSeq" id="WP_190447634.1">
    <property type="nucleotide sequence ID" value="NZ_JAMPLM010000005.1"/>
</dbReference>
<feature type="domain" description="STAS" evidence="1">
    <location>
        <begin position="1"/>
        <end position="113"/>
    </location>
</feature>
<comment type="caution">
    <text evidence="2">The sequence shown here is derived from an EMBL/GenBank/DDBJ whole genome shotgun (WGS) entry which is preliminary data.</text>
</comment>
<dbReference type="PANTHER" id="PTHR33495">
    <property type="entry name" value="ANTI-SIGMA FACTOR ANTAGONIST TM_1081-RELATED-RELATED"/>
    <property type="match status" value="1"/>
</dbReference>
<evidence type="ECO:0000313" key="3">
    <source>
        <dbReference type="Proteomes" id="UP001476950"/>
    </source>
</evidence>
<name>A0ABV0KGP3_9CYAN</name>
<proteinExistence type="predicted"/>
<protein>
    <submittedName>
        <fullName evidence="2">STAS domain-containing protein</fullName>
    </submittedName>
</protein>
<dbReference type="CDD" id="cd07043">
    <property type="entry name" value="STAS_anti-anti-sigma_factors"/>
    <property type="match status" value="1"/>
</dbReference>
<dbReference type="InterPro" id="IPR002645">
    <property type="entry name" value="STAS_dom"/>
</dbReference>
<dbReference type="EMBL" id="JAMPLM010000005">
    <property type="protein sequence ID" value="MEP1058414.1"/>
    <property type="molecule type" value="Genomic_DNA"/>
</dbReference>
<dbReference type="InterPro" id="IPR036513">
    <property type="entry name" value="STAS_dom_sf"/>
</dbReference>
<dbReference type="Gene3D" id="3.30.750.24">
    <property type="entry name" value="STAS domain"/>
    <property type="match status" value="1"/>
</dbReference>
<accession>A0ABV0KGP3</accession>
<dbReference type="Pfam" id="PF01740">
    <property type="entry name" value="STAS"/>
    <property type="match status" value="1"/>
</dbReference>
<organism evidence="2 3">
    <name type="scientific">Stenomitos frigidus AS-A4</name>
    <dbReference type="NCBI Taxonomy" id="2933935"/>
    <lineage>
        <taxon>Bacteria</taxon>
        <taxon>Bacillati</taxon>
        <taxon>Cyanobacteriota</taxon>
        <taxon>Cyanophyceae</taxon>
        <taxon>Leptolyngbyales</taxon>
        <taxon>Leptolyngbyaceae</taxon>
        <taxon>Stenomitos</taxon>
    </lineage>
</organism>
<dbReference type="SUPFAM" id="SSF52091">
    <property type="entry name" value="SpoIIaa-like"/>
    <property type="match status" value="1"/>
</dbReference>
<evidence type="ECO:0000259" key="1">
    <source>
        <dbReference type="PROSITE" id="PS50801"/>
    </source>
</evidence>
<dbReference type="PANTHER" id="PTHR33495:SF2">
    <property type="entry name" value="ANTI-SIGMA FACTOR ANTAGONIST TM_1081-RELATED"/>
    <property type="match status" value="1"/>
</dbReference>
<gene>
    <name evidence="2" type="ORF">NDI38_08175</name>
</gene>
<dbReference type="PROSITE" id="PS50801">
    <property type="entry name" value="STAS"/>
    <property type="match status" value="1"/>
</dbReference>